<dbReference type="PROSITE" id="PS50928">
    <property type="entry name" value="ABC_TM1"/>
    <property type="match status" value="1"/>
</dbReference>
<feature type="transmembrane region" description="Helical" evidence="9">
    <location>
        <begin position="33"/>
        <end position="51"/>
    </location>
</feature>
<dbReference type="RefSeq" id="WP_189470761.1">
    <property type="nucleotide sequence ID" value="NZ_BMXS01000017.1"/>
</dbReference>
<dbReference type="CDD" id="cd06261">
    <property type="entry name" value="TM_PBP2"/>
    <property type="match status" value="1"/>
</dbReference>
<evidence type="ECO:0000256" key="8">
    <source>
        <dbReference type="ARBA" id="ARBA00025323"/>
    </source>
</evidence>
<dbReference type="Gene3D" id="1.10.3720.10">
    <property type="entry name" value="MetI-like"/>
    <property type="match status" value="1"/>
</dbReference>
<evidence type="ECO:0000256" key="5">
    <source>
        <dbReference type="ARBA" id="ARBA00022989"/>
    </source>
</evidence>
<evidence type="ECO:0000256" key="6">
    <source>
        <dbReference type="ARBA" id="ARBA00023032"/>
    </source>
</evidence>
<evidence type="ECO:0000256" key="4">
    <source>
        <dbReference type="ARBA" id="ARBA00022692"/>
    </source>
</evidence>
<dbReference type="PANTHER" id="PTHR30406:SF8">
    <property type="entry name" value="SULFATE TRANSPORT SYSTEM PERMEASE PROTEIN CYST"/>
    <property type="match status" value="1"/>
</dbReference>
<gene>
    <name evidence="11" type="ORF">GCM10007160_30910</name>
</gene>
<keyword evidence="7 9" id="KW-0472">Membrane</keyword>
<dbReference type="Proteomes" id="UP000653056">
    <property type="component" value="Unassembled WGS sequence"/>
</dbReference>
<sequence length="300" mass="31632">MTTVSQWRLRAGAASSSAKAAAGPAGTRRQQRLALLALAPALTMFCAFWLLPFARLVLMGAEIDRGSGISAYLAILTHRQYLISLAATLGVSLVVSITAVGIAGLAGFFLARHCFPGKAALVAILTFPLAFPGVVVGFLVIMLGGRQGILAQLSQWLFDERWIFAYSLTGLFVGYLYFSIPRVITTVMAACETLDRSLEEAARSLGADTWRVTRDVIVPGIAPALLSTGAICFATSMGAFGTAFTLGTRMSILPLNIYGEFTNYANFAMAAALSVVLGLITWLALSIARKLAGSSLGAPA</sequence>
<reference evidence="12" key="1">
    <citation type="journal article" date="2019" name="Int. J. Syst. Evol. Microbiol.">
        <title>The Global Catalogue of Microorganisms (GCM) 10K type strain sequencing project: providing services to taxonomists for standard genome sequencing and annotation.</title>
        <authorList>
            <consortium name="The Broad Institute Genomics Platform"/>
            <consortium name="The Broad Institute Genome Sequencing Center for Infectious Disease"/>
            <person name="Wu L."/>
            <person name="Ma J."/>
        </authorList>
    </citation>
    <scope>NUCLEOTIDE SEQUENCE [LARGE SCALE GENOMIC DNA]</scope>
    <source>
        <strain evidence="12">KCTC 22228</strain>
    </source>
</reference>
<keyword evidence="12" id="KW-1185">Reference proteome</keyword>
<keyword evidence="6" id="KW-0764">Sulfate transport</keyword>
<evidence type="ECO:0000256" key="9">
    <source>
        <dbReference type="RuleBase" id="RU363032"/>
    </source>
</evidence>
<name>A0ABQ2Z406_9GAMM</name>
<dbReference type="InterPro" id="IPR005667">
    <property type="entry name" value="Sulph_transpt2"/>
</dbReference>
<feature type="transmembrane region" description="Helical" evidence="9">
    <location>
        <begin position="163"/>
        <end position="180"/>
    </location>
</feature>
<keyword evidence="3 9" id="KW-0813">Transport</keyword>
<evidence type="ECO:0000313" key="11">
    <source>
        <dbReference type="EMBL" id="GGY00902.1"/>
    </source>
</evidence>
<dbReference type="EMBL" id="BMXS01000017">
    <property type="protein sequence ID" value="GGY00902.1"/>
    <property type="molecule type" value="Genomic_DNA"/>
</dbReference>
<dbReference type="Pfam" id="PF00528">
    <property type="entry name" value="BPD_transp_1"/>
    <property type="match status" value="1"/>
</dbReference>
<feature type="transmembrane region" description="Helical" evidence="9">
    <location>
        <begin position="81"/>
        <end position="109"/>
    </location>
</feature>
<keyword evidence="4 9" id="KW-0812">Transmembrane</keyword>
<protein>
    <submittedName>
        <fullName evidence="11">ABC transporter permease</fullName>
    </submittedName>
</protein>
<evidence type="ECO:0000259" key="10">
    <source>
        <dbReference type="PROSITE" id="PS50928"/>
    </source>
</evidence>
<keyword evidence="5 9" id="KW-1133">Transmembrane helix</keyword>
<feature type="transmembrane region" description="Helical" evidence="9">
    <location>
        <begin position="264"/>
        <end position="285"/>
    </location>
</feature>
<dbReference type="SUPFAM" id="SSF161098">
    <property type="entry name" value="MetI-like"/>
    <property type="match status" value="1"/>
</dbReference>
<comment type="subcellular location">
    <subcellularLocation>
        <location evidence="1 9">Cell membrane</location>
        <topology evidence="1 9">Multi-pass membrane protein</topology>
    </subcellularLocation>
</comment>
<evidence type="ECO:0000256" key="1">
    <source>
        <dbReference type="ARBA" id="ARBA00004651"/>
    </source>
</evidence>
<evidence type="ECO:0000256" key="3">
    <source>
        <dbReference type="ARBA" id="ARBA00022448"/>
    </source>
</evidence>
<proteinExistence type="inferred from homology"/>
<organism evidence="11 12">
    <name type="scientific">Litchfieldella qijiaojingensis</name>
    <dbReference type="NCBI Taxonomy" id="980347"/>
    <lineage>
        <taxon>Bacteria</taxon>
        <taxon>Pseudomonadati</taxon>
        <taxon>Pseudomonadota</taxon>
        <taxon>Gammaproteobacteria</taxon>
        <taxon>Oceanospirillales</taxon>
        <taxon>Halomonadaceae</taxon>
        <taxon>Litchfieldella</taxon>
    </lineage>
</organism>
<feature type="transmembrane region" description="Helical" evidence="9">
    <location>
        <begin position="221"/>
        <end position="244"/>
    </location>
</feature>
<feature type="domain" description="ABC transmembrane type-1" evidence="10">
    <location>
        <begin position="85"/>
        <end position="288"/>
    </location>
</feature>
<comment type="similarity">
    <text evidence="9">Belongs to the binding-protein-dependent transport system permease family.</text>
</comment>
<comment type="function">
    <text evidence="8">Part of the ABC transporter complex CysAWTP (TC 3.A.1.6.1) involved in sulfate/thiosulfate import. Probably responsible for the translocation of the substrate across the membrane.</text>
</comment>
<evidence type="ECO:0000313" key="12">
    <source>
        <dbReference type="Proteomes" id="UP000653056"/>
    </source>
</evidence>
<comment type="caution">
    <text evidence="11">The sequence shown here is derived from an EMBL/GenBank/DDBJ whole genome shotgun (WGS) entry which is preliminary data.</text>
</comment>
<dbReference type="InterPro" id="IPR035906">
    <property type="entry name" value="MetI-like_sf"/>
</dbReference>
<evidence type="ECO:0000256" key="7">
    <source>
        <dbReference type="ARBA" id="ARBA00023136"/>
    </source>
</evidence>
<feature type="transmembrane region" description="Helical" evidence="9">
    <location>
        <begin position="121"/>
        <end position="143"/>
    </location>
</feature>
<comment type="subunit">
    <text evidence="2">The complex is composed of two ATP-binding proteins (CysA), two transmembrane proteins (CysT and CysW) and a solute-binding protein (CysP).</text>
</comment>
<evidence type="ECO:0000256" key="2">
    <source>
        <dbReference type="ARBA" id="ARBA00011779"/>
    </source>
</evidence>
<dbReference type="PANTHER" id="PTHR30406">
    <property type="entry name" value="SULFATE TRANSPORT SYSTEM PERMEASE PROTEIN"/>
    <property type="match status" value="1"/>
</dbReference>
<accession>A0ABQ2Z406</accession>
<dbReference type="InterPro" id="IPR000515">
    <property type="entry name" value="MetI-like"/>
</dbReference>